<sequence>MRKAIEEGDLKADPEALQVFSPMVGVPTLYESDMDVITQAVKQNVKGSYIQPLSCLQWAHLALMEKFRDAVGQDYAEIFSWDDPNVRRQTGRSLCQKLDEILAGFHKQVDAEGVCADAPAKKKQRKGRRKVSSGSAQAPVDVGPEEAEIKIGTQKQQAVKNILWWSTPESYRMMSRHLSNFVRGGEKRSAVTPEVLAWKHLWPMSSPPEGQSPSEAEEIARRTAAGVTRRLLPDRVTSVPLQFGLELSPADHDALVAKAISIFEGDAERNPGSIPKTSLDNLWNYRFVIQHWNKTVKECALADLDDATYQMVSDAMLFGDALDGQFCSALKSFPLEFGLTMLPDVKSLSMSDVVETEETAIEQAEKQEWQTGWV</sequence>
<reference evidence="2 3" key="1">
    <citation type="submission" date="2024-02" db="EMBL/GenBank/DDBJ databases">
        <authorList>
            <person name="Chen Y."/>
            <person name="Shah S."/>
            <person name="Dougan E. K."/>
            <person name="Thang M."/>
            <person name="Chan C."/>
        </authorList>
    </citation>
    <scope>NUCLEOTIDE SEQUENCE [LARGE SCALE GENOMIC DNA]</scope>
</reference>
<gene>
    <name evidence="2" type="ORF">CCMP2556_LOCUS15345</name>
</gene>
<evidence type="ECO:0000313" key="2">
    <source>
        <dbReference type="EMBL" id="CAK9023762.1"/>
    </source>
</evidence>
<feature type="compositionally biased region" description="Basic residues" evidence="1">
    <location>
        <begin position="121"/>
        <end position="131"/>
    </location>
</feature>
<protein>
    <submittedName>
        <fullName evidence="2">Uncharacterized protein</fullName>
    </submittedName>
</protein>
<proteinExistence type="predicted"/>
<evidence type="ECO:0000313" key="3">
    <source>
        <dbReference type="Proteomes" id="UP001642484"/>
    </source>
</evidence>
<feature type="region of interest" description="Disordered" evidence="1">
    <location>
        <begin position="117"/>
        <end position="143"/>
    </location>
</feature>
<accession>A0ABP0KB20</accession>
<name>A0ABP0KB20_9DINO</name>
<dbReference type="Proteomes" id="UP001642484">
    <property type="component" value="Unassembled WGS sequence"/>
</dbReference>
<organism evidence="2 3">
    <name type="scientific">Durusdinium trenchii</name>
    <dbReference type="NCBI Taxonomy" id="1381693"/>
    <lineage>
        <taxon>Eukaryota</taxon>
        <taxon>Sar</taxon>
        <taxon>Alveolata</taxon>
        <taxon>Dinophyceae</taxon>
        <taxon>Suessiales</taxon>
        <taxon>Symbiodiniaceae</taxon>
        <taxon>Durusdinium</taxon>
    </lineage>
</organism>
<keyword evidence="3" id="KW-1185">Reference proteome</keyword>
<dbReference type="EMBL" id="CAXAMN010008014">
    <property type="protein sequence ID" value="CAK9023762.1"/>
    <property type="molecule type" value="Genomic_DNA"/>
</dbReference>
<evidence type="ECO:0000256" key="1">
    <source>
        <dbReference type="SAM" id="MobiDB-lite"/>
    </source>
</evidence>
<comment type="caution">
    <text evidence="2">The sequence shown here is derived from an EMBL/GenBank/DDBJ whole genome shotgun (WGS) entry which is preliminary data.</text>
</comment>